<keyword evidence="1 2" id="KW-0238">DNA-binding</keyword>
<dbReference type="PATRIC" id="fig|398512.5.peg.1082"/>
<dbReference type="PRINTS" id="PR00455">
    <property type="entry name" value="HTHTETR"/>
</dbReference>
<proteinExistence type="predicted"/>
<dbReference type="InterPro" id="IPR050624">
    <property type="entry name" value="HTH-type_Tx_Regulator"/>
</dbReference>
<dbReference type="EMBL" id="LGTC01000001">
    <property type="protein sequence ID" value="KNY25783.1"/>
    <property type="molecule type" value="Genomic_DNA"/>
</dbReference>
<protein>
    <submittedName>
        <fullName evidence="4">Transcriptional regulator, TetR family</fullName>
    </submittedName>
</protein>
<dbReference type="GO" id="GO:0003677">
    <property type="term" value="F:DNA binding"/>
    <property type="evidence" value="ECO:0007669"/>
    <property type="project" value="UniProtKB-UniRule"/>
</dbReference>
<feature type="DNA-binding region" description="H-T-H motif" evidence="2">
    <location>
        <begin position="32"/>
        <end position="51"/>
    </location>
</feature>
<evidence type="ECO:0000313" key="4">
    <source>
        <dbReference type="EMBL" id="KNY25783.1"/>
    </source>
</evidence>
<dbReference type="Proteomes" id="UP000036923">
    <property type="component" value="Unassembled WGS sequence"/>
</dbReference>
<dbReference type="SUPFAM" id="SSF46689">
    <property type="entry name" value="Homeodomain-like"/>
    <property type="match status" value="1"/>
</dbReference>
<dbReference type="eggNOG" id="COG1309">
    <property type="taxonomic scope" value="Bacteria"/>
</dbReference>
<dbReference type="Pfam" id="PF00440">
    <property type="entry name" value="TetR_N"/>
    <property type="match status" value="1"/>
</dbReference>
<dbReference type="AlphaFoldDB" id="A0A0L6JJC4"/>
<accession>A0A0L6JJC4</accession>
<evidence type="ECO:0000256" key="2">
    <source>
        <dbReference type="PROSITE-ProRule" id="PRU00335"/>
    </source>
</evidence>
<name>A0A0L6JJC4_9FIRM</name>
<dbReference type="Gene3D" id="1.10.357.10">
    <property type="entry name" value="Tetracycline Repressor, domain 2"/>
    <property type="match status" value="1"/>
</dbReference>
<evidence type="ECO:0000313" key="5">
    <source>
        <dbReference type="Proteomes" id="UP000036923"/>
    </source>
</evidence>
<dbReference type="RefSeq" id="WP_050753126.1">
    <property type="nucleotide sequence ID" value="NZ_JQKC01000013.1"/>
</dbReference>
<feature type="domain" description="HTH tetR-type" evidence="3">
    <location>
        <begin position="9"/>
        <end position="69"/>
    </location>
</feature>
<keyword evidence="5" id="KW-1185">Reference proteome</keyword>
<dbReference type="PROSITE" id="PS50977">
    <property type="entry name" value="HTH_TETR_2"/>
    <property type="match status" value="1"/>
</dbReference>
<evidence type="ECO:0000259" key="3">
    <source>
        <dbReference type="PROSITE" id="PS50977"/>
    </source>
</evidence>
<dbReference type="InterPro" id="IPR009057">
    <property type="entry name" value="Homeodomain-like_sf"/>
</dbReference>
<dbReference type="STRING" id="398512.Bccel_1043"/>
<reference evidence="5" key="1">
    <citation type="submission" date="2015-07" db="EMBL/GenBank/DDBJ databases">
        <title>Near-Complete Genome Sequence of the Cellulolytic Bacterium Bacteroides (Pseudobacteroides) cellulosolvens ATCC 35603.</title>
        <authorList>
            <person name="Dassa B."/>
            <person name="Utturkar S.M."/>
            <person name="Klingeman D.M."/>
            <person name="Hurt R.A."/>
            <person name="Keller M."/>
            <person name="Xu J."/>
            <person name="Reddy Y.H.K."/>
            <person name="Borovok I."/>
            <person name="Grinberg I.R."/>
            <person name="Lamed R."/>
            <person name="Zhivin O."/>
            <person name="Bayer E.A."/>
            <person name="Brown S.D."/>
        </authorList>
    </citation>
    <scope>NUCLEOTIDE SEQUENCE [LARGE SCALE GENOMIC DNA]</scope>
    <source>
        <strain evidence="5">DSM 2933</strain>
    </source>
</reference>
<evidence type="ECO:0000256" key="1">
    <source>
        <dbReference type="ARBA" id="ARBA00023125"/>
    </source>
</evidence>
<dbReference type="OrthoDB" id="9785164at2"/>
<organism evidence="4 5">
    <name type="scientific">Pseudobacteroides cellulosolvens ATCC 35603 = DSM 2933</name>
    <dbReference type="NCBI Taxonomy" id="398512"/>
    <lineage>
        <taxon>Bacteria</taxon>
        <taxon>Bacillati</taxon>
        <taxon>Bacillota</taxon>
        <taxon>Clostridia</taxon>
        <taxon>Eubacteriales</taxon>
        <taxon>Oscillospiraceae</taxon>
        <taxon>Pseudobacteroides</taxon>
    </lineage>
</organism>
<gene>
    <name evidence="4" type="ORF">Bccel_1043</name>
</gene>
<dbReference type="InterPro" id="IPR001647">
    <property type="entry name" value="HTH_TetR"/>
</dbReference>
<dbReference type="PANTHER" id="PTHR43479">
    <property type="entry name" value="ACREF/ENVCD OPERON REPRESSOR-RELATED"/>
    <property type="match status" value="1"/>
</dbReference>
<dbReference type="PANTHER" id="PTHR43479:SF11">
    <property type="entry name" value="ACREF_ENVCD OPERON REPRESSOR-RELATED"/>
    <property type="match status" value="1"/>
</dbReference>
<comment type="caution">
    <text evidence="4">The sequence shown here is derived from an EMBL/GenBank/DDBJ whole genome shotgun (WGS) entry which is preliminary data.</text>
</comment>
<sequence length="217" mass="25394">MVRISKDPEERKNEIVDAAEELFYSKGYEKTSVSDIVKKVGVAQGLFYYYFKCKDEILNALAEKYLNSLMKKTKKVTDSPQYDAVEKIHKLIEEMLDVFGIRKKGIMSLAKHFHNDDNMVMHQKVSKKYVELMTPVISEVVRQGVIEKSFDTEYPYEVTQTLLMWAGMLHINIKFPLEYSEVLEKRIMAIEDFVERLLGAKKGTMNFVQYGRWLKHD</sequence>